<dbReference type="RefSeq" id="WP_224035962.1">
    <property type="nucleotide sequence ID" value="NZ_AP024849.1"/>
</dbReference>
<proteinExistence type="predicted"/>
<keyword evidence="2" id="KW-1185">Reference proteome</keyword>
<name>A0ABN6ITT2_9CLOT</name>
<accession>A0ABN6ITT2</accession>
<organism evidence="1 2">
    <name type="scientific">Clostridium gelidum</name>
    <dbReference type="NCBI Taxonomy" id="704125"/>
    <lineage>
        <taxon>Bacteria</taxon>
        <taxon>Bacillati</taxon>
        <taxon>Bacillota</taxon>
        <taxon>Clostridia</taxon>
        <taxon>Eubacteriales</taxon>
        <taxon>Clostridiaceae</taxon>
        <taxon>Clostridium</taxon>
    </lineage>
</organism>
<dbReference type="EMBL" id="AP024849">
    <property type="protein sequence ID" value="BCZ44270.1"/>
    <property type="molecule type" value="Genomic_DNA"/>
</dbReference>
<reference evidence="2" key="1">
    <citation type="submission" date="2021-07" db="EMBL/GenBank/DDBJ databases">
        <title>Complete genome sequencing of a Clostridium isolate.</title>
        <authorList>
            <person name="Ueki A."/>
            <person name="Tonouchi A."/>
        </authorList>
    </citation>
    <scope>NUCLEOTIDE SEQUENCE [LARGE SCALE GENOMIC DNA]</scope>
    <source>
        <strain evidence="2">C5S11</strain>
    </source>
</reference>
<sequence>MIASVSKDFIKRDLKSIKDRKRNFNRISTLFNESEKNNFTIDDQTWDDLIIDEEKLNLF</sequence>
<protein>
    <submittedName>
        <fullName evidence="1">Uncharacterized protein</fullName>
    </submittedName>
</protein>
<evidence type="ECO:0000313" key="2">
    <source>
        <dbReference type="Proteomes" id="UP000824633"/>
    </source>
</evidence>
<evidence type="ECO:0000313" key="1">
    <source>
        <dbReference type="EMBL" id="BCZ44270.1"/>
    </source>
</evidence>
<dbReference type="Proteomes" id="UP000824633">
    <property type="component" value="Chromosome"/>
</dbReference>
<gene>
    <name evidence="1" type="ORF">psyc5s11_03370</name>
</gene>